<evidence type="ECO:0000313" key="2">
    <source>
        <dbReference type="EMBL" id="MBV3124493.1"/>
    </source>
</evidence>
<comment type="caution">
    <text evidence="2">The sequence shown here is derived from an EMBL/GenBank/DDBJ whole genome shotgun (WGS) entry which is preliminary data.</text>
</comment>
<evidence type="ECO:0000256" key="1">
    <source>
        <dbReference type="SAM" id="MobiDB-lite"/>
    </source>
</evidence>
<gene>
    <name evidence="2" type="ORF">KSU80_15110</name>
</gene>
<organism evidence="2 3">
    <name type="scientific">Phocaeicola dorei</name>
    <dbReference type="NCBI Taxonomy" id="357276"/>
    <lineage>
        <taxon>Bacteria</taxon>
        <taxon>Pseudomonadati</taxon>
        <taxon>Bacteroidota</taxon>
        <taxon>Bacteroidia</taxon>
        <taxon>Bacteroidales</taxon>
        <taxon>Bacteroidaceae</taxon>
        <taxon>Phocaeicola</taxon>
    </lineage>
</organism>
<sequence length="62" mass="6640">MEKTGKTIRGCRDKHQGNLFGRDGARKVSTAGEAPGDSTDGCVPFVLPGFAFPFWHVACRSA</sequence>
<proteinExistence type="predicted"/>
<protein>
    <submittedName>
        <fullName evidence="2">Uncharacterized protein</fullName>
    </submittedName>
</protein>
<feature type="region of interest" description="Disordered" evidence="1">
    <location>
        <begin position="1"/>
        <end position="38"/>
    </location>
</feature>
<dbReference type="EMBL" id="JAHOAX010000015">
    <property type="protein sequence ID" value="MBV3124493.1"/>
    <property type="molecule type" value="Genomic_DNA"/>
</dbReference>
<reference evidence="2" key="1">
    <citation type="submission" date="2021-06" db="EMBL/GenBank/DDBJ databases">
        <title>Collection of gut derived symbiotic bacterial strains cultured from healthy donors.</title>
        <authorList>
            <person name="Lin H."/>
            <person name="Littmann E."/>
            <person name="Pamer E.G."/>
        </authorList>
    </citation>
    <scope>NUCLEOTIDE SEQUENCE</scope>
    <source>
        <strain evidence="2">MSK.5.10</strain>
    </source>
</reference>
<dbReference type="AlphaFoldDB" id="A0AB35CB30"/>
<evidence type="ECO:0000313" key="3">
    <source>
        <dbReference type="Proteomes" id="UP000777173"/>
    </source>
</evidence>
<dbReference type="RefSeq" id="WP_165859825.1">
    <property type="nucleotide sequence ID" value="NZ_DAWDYP010000020.1"/>
</dbReference>
<accession>A0AB35CB30</accession>
<dbReference type="Proteomes" id="UP000777173">
    <property type="component" value="Unassembled WGS sequence"/>
</dbReference>
<feature type="compositionally biased region" description="Basic and acidic residues" evidence="1">
    <location>
        <begin position="1"/>
        <end position="16"/>
    </location>
</feature>
<name>A0AB35CB30_9BACT</name>